<dbReference type="Proteomes" id="UP000792063">
    <property type="component" value="Unassembled WGS sequence"/>
</dbReference>
<dbReference type="PANTHER" id="PTHR18950">
    <property type="entry name" value="PROGESTERONE-INDUCED BLOCKING FACTOR 1"/>
    <property type="match status" value="1"/>
</dbReference>
<reference evidence="2" key="3">
    <citation type="submission" date="2020-06" db="EMBL/GenBank/DDBJ databases">
        <authorList>
            <person name="Studholme D.J."/>
        </authorList>
    </citation>
    <scope>NUCLEOTIDE SEQUENCE</scope>
    <source>
        <strain evidence="2">NZFS 3630</strain>
    </source>
</reference>
<sequence length="666" mass="75657">MAAGAADEVAQIQRIAASKERRLQNELELSEATRKELESQIKALIEQLDVMKEEQRRSEELYSDQKGLQRESERLKRDLQMLQREHDNLQSRFDENTAGSGGLNQKIALLTADKTFLQDAKTQLEEQVATMRSSQLELQEKVNKLQEKHDDSLSQSTQLQNETRLHFEKKLDDEMTKFMELSKREIERIRNDGQVVYERENRLLKEARDDALKHVEVEAHKEEFARLETTSTTRITQLEASLEVERNKLKEYELLEIDLDKAVMQTGEIAAREESDDTNTDVSAGVGSKLQDAMTTFGAIPTTTKRRFQQSVLLAQRVVKSQREAMVLEQKLTDKAADCMGLEQVVVELKAKLANLHQPQSYLVSNTTLMFSDGLAMAARFLLRRIGTSASASTHCSKFRASRGFANASRNPDEIIKGDFKRWLRKEVMLLTVMVAAGVTGVHFYQNREGAPVKQVERLVKEAEQSAKQGDPEQALKHCLHAYDVIKRTNPHDRHLFELAFSIAAQYEALERGAPATTFYLHALEHNSREMNVAKRERNRVVTLDRIAQSYENRGHIKAAERYFKEAIRAFDQNRGRRELSKSSKTEDADLAALDREIPGVLYNYSQLLMTHQRWGEAGKALQRALTLARVSSLTEDYVGLIEGGIGSVRAAKAAAADVELEKEQK</sequence>
<dbReference type="Gene3D" id="1.25.40.10">
    <property type="entry name" value="Tetratricopeptide repeat domain"/>
    <property type="match status" value="1"/>
</dbReference>
<evidence type="ECO:0000313" key="2">
    <source>
        <dbReference type="EMBL" id="KAG2532078.1"/>
    </source>
</evidence>
<protein>
    <submittedName>
        <fullName evidence="3">Uncharacterized protein</fullName>
    </submittedName>
</protein>
<reference evidence="5 6" key="2">
    <citation type="submission" date="2018-07" db="EMBL/GenBank/DDBJ databases">
        <title>Genome sequencing of oomycete isolates from Chile give support for New Zealand origin for Phytophthora kernoviae and make available the first Nothophytophthora sp. genome.</title>
        <authorList>
            <person name="Studholme D.J."/>
            <person name="Sanfuentes E."/>
            <person name="Panda P."/>
            <person name="Hill R."/>
            <person name="Sambles C."/>
            <person name="Grant M."/>
            <person name="Williams N.M."/>
            <person name="Mcdougal R.L."/>
        </authorList>
    </citation>
    <scope>NUCLEOTIDE SEQUENCE [LARGE SCALE GENOMIC DNA]</scope>
    <source>
        <strain evidence="3">Chile2</strain>
        <strain evidence="4">Chile4</strain>
    </source>
</reference>
<organism evidence="3 6">
    <name type="scientific">Phytophthora kernoviae</name>
    <dbReference type="NCBI Taxonomy" id="325452"/>
    <lineage>
        <taxon>Eukaryota</taxon>
        <taxon>Sar</taxon>
        <taxon>Stramenopiles</taxon>
        <taxon>Oomycota</taxon>
        <taxon>Peronosporomycetes</taxon>
        <taxon>Peronosporales</taxon>
        <taxon>Peronosporaceae</taxon>
        <taxon>Phytophthora</taxon>
    </lineage>
</organism>
<evidence type="ECO:0000313" key="6">
    <source>
        <dbReference type="Proteomes" id="UP000285883"/>
    </source>
</evidence>
<dbReference type="InterPro" id="IPR019734">
    <property type="entry name" value="TPR_rpt"/>
</dbReference>
<dbReference type="EMBL" id="JPWU03000013">
    <property type="protein sequence ID" value="KAG2532078.1"/>
    <property type="molecule type" value="Genomic_DNA"/>
</dbReference>
<dbReference type="EMBL" id="MBDN02000027">
    <property type="protein sequence ID" value="RLN83799.1"/>
    <property type="molecule type" value="Genomic_DNA"/>
</dbReference>
<proteinExistence type="predicted"/>
<comment type="caution">
    <text evidence="3">The sequence shown here is derived from an EMBL/GenBank/DDBJ whole genome shotgun (WGS) entry which is preliminary data.</text>
</comment>
<dbReference type="EMBL" id="MAYM02001057">
    <property type="protein sequence ID" value="RLN27175.1"/>
    <property type="molecule type" value="Genomic_DNA"/>
</dbReference>
<evidence type="ECO:0000313" key="4">
    <source>
        <dbReference type="EMBL" id="RLN83799.1"/>
    </source>
</evidence>
<dbReference type="GO" id="GO:0060271">
    <property type="term" value="P:cilium assembly"/>
    <property type="evidence" value="ECO:0007669"/>
    <property type="project" value="TreeGrafter"/>
</dbReference>
<evidence type="ECO:0000313" key="5">
    <source>
        <dbReference type="Proteomes" id="UP000285624"/>
    </source>
</evidence>
<dbReference type="AlphaFoldDB" id="A0A3R7GQ83"/>
<dbReference type="GO" id="GO:0005815">
    <property type="term" value="C:microtubule organizing center"/>
    <property type="evidence" value="ECO:0007669"/>
    <property type="project" value="TreeGrafter"/>
</dbReference>
<dbReference type="InterPro" id="IPR026205">
    <property type="entry name" value="PIBF1"/>
</dbReference>
<dbReference type="Proteomes" id="UP000285883">
    <property type="component" value="Unassembled WGS sequence"/>
</dbReference>
<keyword evidence="1" id="KW-0175">Coiled coil</keyword>
<dbReference type="Proteomes" id="UP000285624">
    <property type="component" value="Unassembled WGS sequence"/>
</dbReference>
<evidence type="ECO:0000313" key="3">
    <source>
        <dbReference type="EMBL" id="RLN27175.1"/>
    </source>
</evidence>
<accession>A0A3R7GQ83</accession>
<dbReference type="SMART" id="SM00028">
    <property type="entry name" value="TPR"/>
    <property type="match status" value="3"/>
</dbReference>
<dbReference type="InterPro" id="IPR011990">
    <property type="entry name" value="TPR-like_helical_dom_sf"/>
</dbReference>
<evidence type="ECO:0000256" key="1">
    <source>
        <dbReference type="SAM" id="Coils"/>
    </source>
</evidence>
<dbReference type="STRING" id="325452.A0A3R7GQ83"/>
<dbReference type="SUPFAM" id="SSF48452">
    <property type="entry name" value="TPR-like"/>
    <property type="match status" value="1"/>
</dbReference>
<feature type="coiled-coil region" evidence="1">
    <location>
        <begin position="20"/>
        <end position="162"/>
    </location>
</feature>
<name>A0A3R7GQ83_9STRA</name>
<reference evidence="2" key="1">
    <citation type="journal article" date="2015" name="Genom Data">
        <title>Genome sequences of six Phytophthora species associated with forests in New Zealand.</title>
        <authorList>
            <person name="Studholme D.J."/>
            <person name="McDougal R.L."/>
            <person name="Sambles C."/>
            <person name="Hansen E."/>
            <person name="Hardy G."/>
            <person name="Grant M."/>
            <person name="Ganley R.J."/>
            <person name="Williams N.M."/>
        </authorList>
    </citation>
    <scope>NUCLEOTIDE SEQUENCE</scope>
    <source>
        <strain evidence="2">NZFS 3630</strain>
    </source>
</reference>
<gene>
    <name evidence="3" type="ORF">BBI17_001573</name>
    <name evidence="4" type="ORF">BBO99_00001802</name>
    <name evidence="2" type="ORF">JM18_001429</name>
</gene>
<dbReference type="PANTHER" id="PTHR18950:SF0">
    <property type="entry name" value="PROGESTERONE IMMUNOMODULATORY BINDING FACTOR 1"/>
    <property type="match status" value="1"/>
</dbReference>
<keyword evidence="5" id="KW-1185">Reference proteome</keyword>